<dbReference type="Proteomes" id="UP000463857">
    <property type="component" value="Chromosome"/>
</dbReference>
<dbReference type="RefSeq" id="WP_159542282.1">
    <property type="nucleotide sequence ID" value="NZ_CP047156.1"/>
</dbReference>
<proteinExistence type="predicted"/>
<dbReference type="AlphaFoldDB" id="A0A7L4YIX0"/>
<organism evidence="1 2">
    <name type="scientific">Epidermidibacterium keratini</name>
    <dbReference type="NCBI Taxonomy" id="1891644"/>
    <lineage>
        <taxon>Bacteria</taxon>
        <taxon>Bacillati</taxon>
        <taxon>Actinomycetota</taxon>
        <taxon>Actinomycetes</taxon>
        <taxon>Sporichthyales</taxon>
        <taxon>Sporichthyaceae</taxon>
        <taxon>Epidermidibacterium</taxon>
    </lineage>
</organism>
<keyword evidence="2" id="KW-1185">Reference proteome</keyword>
<gene>
    <name evidence="1" type="ORF">EK0264_01645</name>
</gene>
<dbReference type="KEGG" id="eke:EK0264_01645"/>
<dbReference type="InParanoid" id="A0A7L4YIX0"/>
<dbReference type="EMBL" id="CP047156">
    <property type="protein sequence ID" value="QHB99119.1"/>
    <property type="molecule type" value="Genomic_DNA"/>
</dbReference>
<evidence type="ECO:0000313" key="1">
    <source>
        <dbReference type="EMBL" id="QHB99119.1"/>
    </source>
</evidence>
<name>A0A7L4YIX0_9ACTN</name>
<evidence type="ECO:0000313" key="2">
    <source>
        <dbReference type="Proteomes" id="UP000463857"/>
    </source>
</evidence>
<dbReference type="OrthoDB" id="4762238at2"/>
<reference evidence="1 2" key="1">
    <citation type="journal article" date="2018" name="Int. J. Syst. Evol. Microbiol.">
        <title>Epidermidibacterium keratini gen. nov., sp. nov., a member of the family Sporichthyaceae, isolated from keratin epidermis.</title>
        <authorList>
            <person name="Lee D.G."/>
            <person name="Trujillo M.E."/>
            <person name="Kang S."/>
            <person name="Nam J.J."/>
            <person name="Kim Y.J."/>
        </authorList>
    </citation>
    <scope>NUCLEOTIDE SEQUENCE [LARGE SCALE GENOMIC DNA]</scope>
    <source>
        <strain evidence="1 2">EPI-7</strain>
    </source>
</reference>
<sequence length="329" mass="35817">MAYPKQFDLAAIENVVFADDERWTKIADDYQVRNPNVQSTSDRAEAVITAMEQETPSATLLPGGPVTADDGHVFQAALNAIGSSGRSWSAFLRTRGTLADRFGAFTDPRSWSVGLADAEGRAFLADALGGWAKWWQAGQIRRWADRLSIGNSCADRLRAVYRAGTDWAAQHGQSLSVTEATLVLAARISITTKAWPAGGALDQPAREAIGEPAELKCPGMLLPIATEFLRNLGMPAFKPDRHICRLVCCWDHGLVEGMEPRARELAQIAGTTETSTVRLLQVALAGVALTPQEPGGDPRYNRADNLVWLLESKVVTKGKQCEVNYLIDR</sequence>
<protein>
    <submittedName>
        <fullName evidence="1">Uncharacterized protein</fullName>
    </submittedName>
</protein>
<accession>A0A7L4YIX0</accession>